<dbReference type="PANTHER" id="PTHR40254">
    <property type="entry name" value="BLR0577 PROTEIN"/>
    <property type="match status" value="1"/>
</dbReference>
<reference evidence="2 3" key="1">
    <citation type="submission" date="2020-04" db="EMBL/GenBank/DDBJ databases">
        <title>MicrobeNet Type strains.</title>
        <authorList>
            <person name="Nicholson A.C."/>
        </authorList>
    </citation>
    <scope>NUCLEOTIDE SEQUENCE [LARGE SCALE GENOMIC DNA]</scope>
    <source>
        <strain evidence="2 3">CCUG 54536</strain>
    </source>
</reference>
<sequence>MQVAIIGAGPRGLAVAERLINLAEEATQLDIQIFDPHAIGGRVWDPFLPQNQQFLMNTVIDQITLFNDDSIENGGKPCPGPNLLQWLETQAPAYLAAHDRFALGYRQEIARLKAPGDFASRGVMGIYAAWFFDWLKARARPNQTLTFTQQTVVNVTPLGHKFQLTLTDGVQMLADHVVMALGHSDDYLSDEEAAFAMFAQKNQLKYVAPTHPAEADLSGFGPSDTIIIRGLGLSFFDYLYALTVGKGGAFVRQADGELRYQPSGHEPHVIAGSRGGFPLHARGVNEKTTSELYTPKFFTLPALDALRAAGGGQLRYVDFEKLIVKELTYKYLLNQLEIVPNRLPYARAEALRQALLTSDDLTATAKSFGLDGIPVFDIDLIRNPARDLPADVDYAAWFKTYLRADIADARLGNKHAPFAGAFDIMRDIRDRIRYIVAHDYFNADEYEKFLRRFKPFDVLVSVGPPLERIEQLLALIEAGIFEITAADIHVTTQDAHFIARDARQQVFSGNALVEARLGATNIAIAKNPIIENLRQQGLFVQPTRTRADGSTYTLGAPNVDRQTFEVIDHAGQPVPNLYLYGITLEGITWFGTVIPRPGVNTVILREGAWIAQRILTYA</sequence>
<dbReference type="RefSeq" id="WP_168676723.1">
    <property type="nucleotide sequence ID" value="NZ_BPKV01000005.1"/>
</dbReference>
<dbReference type="Proteomes" id="UP000590460">
    <property type="component" value="Unassembled WGS sequence"/>
</dbReference>
<comment type="caution">
    <text evidence="2">The sequence shown here is derived from an EMBL/GenBank/DDBJ whole genome shotgun (WGS) entry which is preliminary data.</text>
</comment>
<organism evidence="2 3">
    <name type="scientific">Leuconostoc holzapfelii</name>
    <dbReference type="NCBI Taxonomy" id="434464"/>
    <lineage>
        <taxon>Bacteria</taxon>
        <taxon>Bacillati</taxon>
        <taxon>Bacillota</taxon>
        <taxon>Bacilli</taxon>
        <taxon>Lactobacillales</taxon>
        <taxon>Lactobacillaceae</taxon>
        <taxon>Leuconostoc</taxon>
    </lineage>
</organism>
<dbReference type="SUPFAM" id="SSF51905">
    <property type="entry name" value="FAD/NAD(P)-binding domain"/>
    <property type="match status" value="1"/>
</dbReference>
<feature type="domain" description="FAD-dependent urate hydroxylase HpyO/Asp monooxygenase CreE-like FAD/NAD(P)-binding" evidence="1">
    <location>
        <begin position="4"/>
        <end position="183"/>
    </location>
</feature>
<protein>
    <submittedName>
        <fullName evidence="2">FAD/NAD(P)-binding protein</fullName>
    </submittedName>
</protein>
<dbReference type="AlphaFoldDB" id="A0A846ZGS5"/>
<dbReference type="PANTHER" id="PTHR40254:SF1">
    <property type="entry name" value="BLR0577 PROTEIN"/>
    <property type="match status" value="1"/>
</dbReference>
<dbReference type="InterPro" id="IPR036188">
    <property type="entry name" value="FAD/NAD-bd_sf"/>
</dbReference>
<evidence type="ECO:0000313" key="2">
    <source>
        <dbReference type="EMBL" id="NKZ18495.1"/>
    </source>
</evidence>
<evidence type="ECO:0000313" key="3">
    <source>
        <dbReference type="Proteomes" id="UP000590460"/>
    </source>
</evidence>
<gene>
    <name evidence="2" type="ORF">HF966_04830</name>
</gene>
<dbReference type="Pfam" id="PF13454">
    <property type="entry name" value="NAD_binding_9"/>
    <property type="match status" value="1"/>
</dbReference>
<dbReference type="EMBL" id="JAAXPO010000004">
    <property type="protein sequence ID" value="NKZ18495.1"/>
    <property type="molecule type" value="Genomic_DNA"/>
</dbReference>
<dbReference type="Gene3D" id="3.50.50.60">
    <property type="entry name" value="FAD/NAD(P)-binding domain"/>
    <property type="match status" value="1"/>
</dbReference>
<accession>A0A846ZGS5</accession>
<dbReference type="InterPro" id="IPR038732">
    <property type="entry name" value="HpyO/CreE_NAD-binding"/>
</dbReference>
<proteinExistence type="predicted"/>
<evidence type="ECO:0000259" key="1">
    <source>
        <dbReference type="Pfam" id="PF13454"/>
    </source>
</evidence>
<name>A0A846ZGS5_9LACO</name>
<dbReference type="InterPro" id="IPR052189">
    <property type="entry name" value="L-asp_N-monooxygenase_NS-form"/>
</dbReference>